<feature type="compositionally biased region" description="Polar residues" evidence="1">
    <location>
        <begin position="114"/>
        <end position="124"/>
    </location>
</feature>
<sequence>MEESPIFPQDDDVLSAPTSALMYQCTFKVSEFMAIMQSKLVDEKLFSDGMDCELLSAGKDWTKGKLRMRLEFSPNEPPIKEQKALAAAPERSDTVQNYGADSSNQTDIDEPLNQCDSTQISNHFPISRYPDRDPQSLGMWS</sequence>
<evidence type="ECO:0008006" key="3">
    <source>
        <dbReference type="Google" id="ProtNLM"/>
    </source>
</evidence>
<accession>A0A6J4P2W1</accession>
<dbReference type="InterPro" id="IPR014971">
    <property type="entry name" value="KGK"/>
</dbReference>
<proteinExistence type="predicted"/>
<dbReference type="Pfam" id="PF08872">
    <property type="entry name" value="KGK"/>
    <property type="match status" value="1"/>
</dbReference>
<feature type="region of interest" description="Disordered" evidence="1">
    <location>
        <begin position="84"/>
        <end position="141"/>
    </location>
</feature>
<name>A0A6J4P2W1_9CYAN</name>
<feature type="compositionally biased region" description="Polar residues" evidence="1">
    <location>
        <begin position="94"/>
        <end position="106"/>
    </location>
</feature>
<dbReference type="AlphaFoldDB" id="A0A6J4P2W1"/>
<protein>
    <recommendedName>
        <fullName evidence="3">KGK family protein</fullName>
    </recommendedName>
</protein>
<dbReference type="EMBL" id="CADCTZ010001555">
    <property type="protein sequence ID" value="CAA9404783.1"/>
    <property type="molecule type" value="Genomic_DNA"/>
</dbReference>
<reference evidence="2" key="1">
    <citation type="submission" date="2020-02" db="EMBL/GenBank/DDBJ databases">
        <authorList>
            <person name="Meier V. D."/>
        </authorList>
    </citation>
    <scope>NUCLEOTIDE SEQUENCE</scope>
    <source>
        <strain evidence="2">AVDCRST_MAG84</strain>
    </source>
</reference>
<organism evidence="2">
    <name type="scientific">uncultured Microcoleus sp</name>
    <dbReference type="NCBI Taxonomy" id="259945"/>
    <lineage>
        <taxon>Bacteria</taxon>
        <taxon>Bacillati</taxon>
        <taxon>Cyanobacteriota</taxon>
        <taxon>Cyanophyceae</taxon>
        <taxon>Oscillatoriophycideae</taxon>
        <taxon>Oscillatoriales</taxon>
        <taxon>Microcoleaceae</taxon>
        <taxon>Microcoleus</taxon>
        <taxon>environmental samples</taxon>
    </lineage>
</organism>
<evidence type="ECO:0000256" key="1">
    <source>
        <dbReference type="SAM" id="MobiDB-lite"/>
    </source>
</evidence>
<gene>
    <name evidence="2" type="ORF">AVDCRST_MAG84-6319</name>
</gene>
<evidence type="ECO:0000313" key="2">
    <source>
        <dbReference type="EMBL" id="CAA9404783.1"/>
    </source>
</evidence>